<name>A0A2K8T5T9_9NOSO</name>
<gene>
    <name evidence="1" type="ORF">COO91_09222</name>
</gene>
<reference evidence="1 2" key="1">
    <citation type="submission" date="2017-11" db="EMBL/GenBank/DDBJ databases">
        <title>Complete genome of a free-living desiccation-tolerant cyanobacterium and its photosynthetic adaptation to extreme terrestrial habitat.</title>
        <authorList>
            <person name="Shang J."/>
        </authorList>
    </citation>
    <scope>NUCLEOTIDE SEQUENCE [LARGE SCALE GENOMIC DNA]</scope>
    <source>
        <strain evidence="1 2">CCNUN1</strain>
        <plasmid evidence="2">pnfsy03</plasmid>
    </source>
</reference>
<organism evidence="1 2">
    <name type="scientific">Nostoc flagelliforme CCNUN1</name>
    <dbReference type="NCBI Taxonomy" id="2038116"/>
    <lineage>
        <taxon>Bacteria</taxon>
        <taxon>Bacillati</taxon>
        <taxon>Cyanobacteriota</taxon>
        <taxon>Cyanophyceae</taxon>
        <taxon>Nostocales</taxon>
        <taxon>Nostocaceae</taxon>
        <taxon>Nostoc</taxon>
    </lineage>
</organism>
<evidence type="ECO:0000313" key="2">
    <source>
        <dbReference type="Proteomes" id="UP000232003"/>
    </source>
</evidence>
<geneLocation type="plasmid" evidence="2">
    <name>pnfsy03</name>
</geneLocation>
<dbReference type="KEGG" id="nfl:COO91_09222"/>
<dbReference type="AlphaFoldDB" id="A0A2K8T5T9"/>
<accession>A0A2K8T5T9</accession>
<keyword evidence="1" id="KW-0614">Plasmid</keyword>
<evidence type="ECO:0000313" key="1">
    <source>
        <dbReference type="EMBL" id="AUB43064.1"/>
    </source>
</evidence>
<sequence>MDISNFDGATKSVASGLERFFENTAGIRELFGVVSVS</sequence>
<dbReference type="Proteomes" id="UP000232003">
    <property type="component" value="Plasmid pNFSY03"/>
</dbReference>
<dbReference type="EMBL" id="CP024788">
    <property type="protein sequence ID" value="AUB43064.1"/>
    <property type="molecule type" value="Genomic_DNA"/>
</dbReference>
<protein>
    <submittedName>
        <fullName evidence="1">Uncharacterized protein</fullName>
    </submittedName>
</protein>
<proteinExistence type="predicted"/>
<keyword evidence="2" id="KW-1185">Reference proteome</keyword>